<reference evidence="2" key="1">
    <citation type="submission" date="2017-09" db="EMBL/GenBank/DDBJ databases">
        <title>Polyketide synthases of a Diaporthe helianthi virulent isolate.</title>
        <authorList>
            <person name="Baroncelli R."/>
        </authorList>
    </citation>
    <scope>NUCLEOTIDE SEQUENCE [LARGE SCALE GENOMIC DNA]</scope>
    <source>
        <strain evidence="2">7/96</strain>
    </source>
</reference>
<dbReference type="OrthoDB" id="4489171at2759"/>
<dbReference type="Proteomes" id="UP000094444">
    <property type="component" value="Unassembled WGS sequence"/>
</dbReference>
<feature type="region of interest" description="Disordered" evidence="1">
    <location>
        <begin position="797"/>
        <end position="833"/>
    </location>
</feature>
<feature type="region of interest" description="Disordered" evidence="1">
    <location>
        <begin position="719"/>
        <end position="765"/>
    </location>
</feature>
<feature type="region of interest" description="Disordered" evidence="1">
    <location>
        <begin position="1"/>
        <end position="22"/>
    </location>
</feature>
<feature type="region of interest" description="Disordered" evidence="1">
    <location>
        <begin position="81"/>
        <end position="108"/>
    </location>
</feature>
<feature type="region of interest" description="Disordered" evidence="1">
    <location>
        <begin position="146"/>
        <end position="165"/>
    </location>
</feature>
<protein>
    <submittedName>
        <fullName evidence="2">Ubiquitin interaction domain-containing protein</fullName>
    </submittedName>
</protein>
<accession>A0A2P5IDM9</accession>
<dbReference type="InParanoid" id="A0A2P5IDM9"/>
<evidence type="ECO:0000313" key="3">
    <source>
        <dbReference type="Proteomes" id="UP000094444"/>
    </source>
</evidence>
<organism evidence="2 3">
    <name type="scientific">Diaporthe helianthi</name>
    <dbReference type="NCBI Taxonomy" id="158607"/>
    <lineage>
        <taxon>Eukaryota</taxon>
        <taxon>Fungi</taxon>
        <taxon>Dikarya</taxon>
        <taxon>Ascomycota</taxon>
        <taxon>Pezizomycotina</taxon>
        <taxon>Sordariomycetes</taxon>
        <taxon>Sordariomycetidae</taxon>
        <taxon>Diaporthales</taxon>
        <taxon>Diaporthaceae</taxon>
        <taxon>Diaporthe</taxon>
    </lineage>
</organism>
<feature type="compositionally biased region" description="Basic and acidic residues" evidence="1">
    <location>
        <begin position="719"/>
        <end position="728"/>
    </location>
</feature>
<feature type="compositionally biased region" description="Polar residues" evidence="1">
    <location>
        <begin position="743"/>
        <end position="754"/>
    </location>
</feature>
<keyword evidence="3" id="KW-1185">Reference proteome</keyword>
<name>A0A2P5IDM9_DIAHE</name>
<gene>
    <name evidence="2" type="ORF">DHEL01_v201019</name>
</gene>
<dbReference type="GO" id="GO:0005829">
    <property type="term" value="C:cytosol"/>
    <property type="evidence" value="ECO:0007669"/>
    <property type="project" value="TreeGrafter"/>
</dbReference>
<dbReference type="AlphaFoldDB" id="A0A2P5IDM9"/>
<evidence type="ECO:0000313" key="2">
    <source>
        <dbReference type="EMBL" id="POS80598.1"/>
    </source>
</evidence>
<dbReference type="PANTHER" id="PTHR39597:SF1">
    <property type="entry name" value="UBA DOMAIN-CONTAINING PROTEIN RUP1"/>
    <property type="match status" value="1"/>
</dbReference>
<sequence length="913" mass="102719">MAEPTEDDISSVCEMLDSSGPRDRQMFSRALKAHSNNIAQVVNEYFEDQDTFRSKYSWDEAPFMADRDGSTLPSFQVQGPDQYDPTANAWDQTGALTAPSRPPSRAQNRSPLECLAYETDAGTGAPTTQQQADEDLNRALLESTSAAATRGATPQESGVISTDTSLPFFGPANRETYQDDQWAMIRLNKEAFDPPPSARKREPSASAFLVCRQQGAQRHRLGPLLMIKHNIPAARNFFLSFDSFARPRSYGHNNSWWKGDPILCASSESTEDLPEAWADTYPSVKLEDEIQRLMAFLDDTQRSYGTADSLCESPVLKNSWGDPMVHFYQNLYFKAGSEVVRSTMWTLVRFESGVDDVHVPTTPPTSEFGIIEFRVPDELSDVLHSLYSLWDGLFWIDQSSELSGFPREESEQTAYMENPSEVLTMRIKLENHRIEIPETFYIDRYLEKNLGTARILKSQMFQLWQALAQSKDAERKITKWKDPADTWKEYDKIALTRKVIAKVENQIWKVKANALWRKHEQSVGTEDEIPYLPAELNHLAELNEKEIETMKIFQSQLDVAKRKLVNIDQQLARLGQEKQACCDMLRRMAEVLTIPSEEEEMNPTQKYTLRGVIISPDVVYMCRRKEADPAASEASSSKVDQWWRIAWVAGDENPVRQEATTFEKVQEAIFIETDADGSKVPMLVYATDKALNEEPAPLSDALKTFVKFDNRLFKQELLEEPPLTEKKRNAPQVPESPLKRQRSNSVDSMATNRASLGDFSDVGERDALLGDQGSREEIDPFQYGDGTAVMSTEMEDLRPTPSQELAASMGGAPPSPPMSVGDDDASDHGSPGIRRSTERLARISLDAKGQAGDAIDTPKVPEMAERVSPVSPFIVRRPNGTVDKRASILEQAMEIDGSMELSVSDVNPEDYYK</sequence>
<proteinExistence type="predicted"/>
<dbReference type="InterPro" id="IPR055335">
    <property type="entry name" value="Ucp6/RUP1"/>
</dbReference>
<dbReference type="GO" id="GO:0005634">
    <property type="term" value="C:nucleus"/>
    <property type="evidence" value="ECO:0007669"/>
    <property type="project" value="TreeGrafter"/>
</dbReference>
<dbReference type="EMBL" id="MAVT02000042">
    <property type="protein sequence ID" value="POS80598.1"/>
    <property type="molecule type" value="Genomic_DNA"/>
</dbReference>
<evidence type="ECO:0000256" key="1">
    <source>
        <dbReference type="SAM" id="MobiDB-lite"/>
    </source>
</evidence>
<comment type="caution">
    <text evidence="2">The sequence shown here is derived from an EMBL/GenBank/DDBJ whole genome shotgun (WGS) entry which is preliminary data.</text>
</comment>
<dbReference type="PANTHER" id="PTHR39597">
    <property type="entry name" value="UBA DOMAIN-CONTAINING PROTEIN RUP1"/>
    <property type="match status" value="1"/>
</dbReference>
<dbReference type="GO" id="GO:0016579">
    <property type="term" value="P:protein deubiquitination"/>
    <property type="evidence" value="ECO:0007669"/>
    <property type="project" value="TreeGrafter"/>
</dbReference>